<dbReference type="InterPro" id="IPR055312">
    <property type="entry name" value="FBL15-like"/>
</dbReference>
<feature type="non-terminal residue" evidence="1">
    <location>
        <position position="1"/>
    </location>
</feature>
<evidence type="ECO:0000313" key="1">
    <source>
        <dbReference type="EMBL" id="OEL37198.1"/>
    </source>
</evidence>
<comment type="caution">
    <text evidence="1">The sequence shown here is derived from an EMBL/GenBank/DDBJ whole genome shotgun (WGS) entry which is preliminary data.</text>
</comment>
<evidence type="ECO:0008006" key="3">
    <source>
        <dbReference type="Google" id="ProtNLM"/>
    </source>
</evidence>
<name>A0A1E5WIJ6_9POAL</name>
<dbReference type="EMBL" id="LWDX02006385">
    <property type="protein sequence ID" value="OEL37198.1"/>
    <property type="molecule type" value="Genomic_DNA"/>
</dbReference>
<organism evidence="1 2">
    <name type="scientific">Dichanthelium oligosanthes</name>
    <dbReference type="NCBI Taxonomy" id="888268"/>
    <lineage>
        <taxon>Eukaryota</taxon>
        <taxon>Viridiplantae</taxon>
        <taxon>Streptophyta</taxon>
        <taxon>Embryophyta</taxon>
        <taxon>Tracheophyta</taxon>
        <taxon>Spermatophyta</taxon>
        <taxon>Magnoliopsida</taxon>
        <taxon>Liliopsida</taxon>
        <taxon>Poales</taxon>
        <taxon>Poaceae</taxon>
        <taxon>PACMAD clade</taxon>
        <taxon>Panicoideae</taxon>
        <taxon>Panicodae</taxon>
        <taxon>Paniceae</taxon>
        <taxon>Dichantheliinae</taxon>
        <taxon>Dichanthelium</taxon>
    </lineage>
</organism>
<reference evidence="1 2" key="1">
    <citation type="submission" date="2016-09" db="EMBL/GenBank/DDBJ databases">
        <title>The draft genome of Dichanthelium oligosanthes: A C3 panicoid grass species.</title>
        <authorList>
            <person name="Studer A.J."/>
            <person name="Schnable J.C."/>
            <person name="Brutnell T.P."/>
        </authorList>
    </citation>
    <scope>NUCLEOTIDE SEQUENCE [LARGE SCALE GENOMIC DNA]</scope>
    <source>
        <strain evidence="2">cv. Kellogg 1175</strain>
        <tissue evidence="1">Leaf</tissue>
    </source>
</reference>
<proteinExistence type="predicted"/>
<dbReference type="Proteomes" id="UP000095767">
    <property type="component" value="Unassembled WGS sequence"/>
</dbReference>
<accession>A0A1E5WIJ6</accession>
<sequence length="108" mass="12182">LISGLDDNVLVRILELLPDVRDAVCTVALSRRWRGLWTRVPALRFVSHSWRDFRKAGGPERFITFVDAALAFRVAQTKPAMERLAISFTAVNFTRDQQQLVPPCMAAA</sequence>
<evidence type="ECO:0000313" key="2">
    <source>
        <dbReference type="Proteomes" id="UP000095767"/>
    </source>
</evidence>
<protein>
    <recommendedName>
        <fullName evidence="3">F-box domain-containing protein</fullName>
    </recommendedName>
</protein>
<keyword evidence="2" id="KW-1185">Reference proteome</keyword>
<dbReference type="PANTHER" id="PTHR34709:SF28">
    <property type="entry name" value="OS08G0272601 PROTEIN"/>
    <property type="match status" value="1"/>
</dbReference>
<gene>
    <name evidence="1" type="ORF">BAE44_0001783</name>
</gene>
<dbReference type="InterPro" id="IPR036047">
    <property type="entry name" value="F-box-like_dom_sf"/>
</dbReference>
<dbReference type="PANTHER" id="PTHR34709">
    <property type="entry name" value="OS10G0396666 PROTEIN"/>
    <property type="match status" value="1"/>
</dbReference>
<dbReference type="AlphaFoldDB" id="A0A1E5WIJ6"/>
<dbReference type="OrthoDB" id="695335at2759"/>
<dbReference type="SUPFAM" id="SSF81383">
    <property type="entry name" value="F-box domain"/>
    <property type="match status" value="1"/>
</dbReference>